<evidence type="ECO:0000256" key="10">
    <source>
        <dbReference type="SAM" id="SignalP"/>
    </source>
</evidence>
<dbReference type="CDD" id="cd02696">
    <property type="entry name" value="MurNAc-LAA"/>
    <property type="match status" value="1"/>
</dbReference>
<dbReference type="InterPro" id="IPR036779">
    <property type="entry name" value="LysM_dom_sf"/>
</dbReference>
<evidence type="ECO:0000313" key="13">
    <source>
        <dbReference type="Proteomes" id="UP000014115"/>
    </source>
</evidence>
<dbReference type="InterPro" id="IPR021731">
    <property type="entry name" value="AMIN_dom"/>
</dbReference>
<evidence type="ECO:0000256" key="2">
    <source>
        <dbReference type="ARBA" id="ARBA00004418"/>
    </source>
</evidence>
<evidence type="ECO:0000256" key="9">
    <source>
        <dbReference type="ARBA" id="ARBA00074581"/>
    </source>
</evidence>
<reference evidence="12 13" key="1">
    <citation type="journal article" date="2012" name="J. Bacteriol.">
        <title>Genome Sequence of Idiomarina xiamenensis Type Strain 10-D-4.</title>
        <authorList>
            <person name="Lai Q."/>
            <person name="Wang L."/>
            <person name="Wang W."/>
            <person name="Shao Z."/>
        </authorList>
    </citation>
    <scope>NUCLEOTIDE SEQUENCE [LARGE SCALE GENOMIC DNA]</scope>
    <source>
        <strain evidence="12 13">10-D-4</strain>
    </source>
</reference>
<dbReference type="Pfam" id="PF01520">
    <property type="entry name" value="Amidase_3"/>
    <property type="match status" value="1"/>
</dbReference>
<dbReference type="Gene3D" id="3.10.350.10">
    <property type="entry name" value="LysM domain"/>
    <property type="match status" value="1"/>
</dbReference>
<comment type="caution">
    <text evidence="12">The sequence shown here is derived from an EMBL/GenBank/DDBJ whole genome shotgun (WGS) entry which is preliminary data.</text>
</comment>
<dbReference type="PROSITE" id="PS51782">
    <property type="entry name" value="LYSM"/>
    <property type="match status" value="1"/>
</dbReference>
<dbReference type="Pfam" id="PF01476">
    <property type="entry name" value="LysM"/>
    <property type="match status" value="1"/>
</dbReference>
<dbReference type="GO" id="GO:0030288">
    <property type="term" value="C:outer membrane-bounded periplasmic space"/>
    <property type="evidence" value="ECO:0007669"/>
    <property type="project" value="TreeGrafter"/>
</dbReference>
<dbReference type="Gene3D" id="3.40.630.40">
    <property type="entry name" value="Zn-dependent exopeptidases"/>
    <property type="match status" value="1"/>
</dbReference>
<dbReference type="eggNOG" id="COG1388">
    <property type="taxonomic scope" value="Bacteria"/>
</dbReference>
<dbReference type="SUPFAM" id="SSF54106">
    <property type="entry name" value="LysM domain"/>
    <property type="match status" value="1"/>
</dbReference>
<feature type="chain" id="PRO_5003860196" description="N-acetylmuramoyl-L-alanine amidase AmiC" evidence="10">
    <location>
        <begin position="20"/>
        <end position="436"/>
    </location>
</feature>
<dbReference type="Pfam" id="PF11741">
    <property type="entry name" value="AMIN"/>
    <property type="match status" value="1"/>
</dbReference>
<evidence type="ECO:0000256" key="7">
    <source>
        <dbReference type="ARBA" id="ARBA00022801"/>
    </source>
</evidence>
<dbReference type="SMART" id="SM00257">
    <property type="entry name" value="LysM"/>
    <property type="match status" value="1"/>
</dbReference>
<dbReference type="CDD" id="cd00118">
    <property type="entry name" value="LysM"/>
    <property type="match status" value="1"/>
</dbReference>
<dbReference type="InterPro" id="IPR002508">
    <property type="entry name" value="MurNAc-LAA_cat"/>
</dbReference>
<keyword evidence="6" id="KW-0574">Periplasm</keyword>
<evidence type="ECO:0000256" key="8">
    <source>
        <dbReference type="ARBA" id="ARBA00023316"/>
    </source>
</evidence>
<comment type="similarity">
    <text evidence="3">Belongs to the N-acetylmuramoyl-L-alanine amidase 3 family.</text>
</comment>
<proteinExistence type="inferred from homology"/>
<dbReference type="PANTHER" id="PTHR30404:SF6">
    <property type="entry name" value="N-ACETYLMURAMOYL-L-ALANINE AMIDASE AMIB"/>
    <property type="match status" value="1"/>
</dbReference>
<dbReference type="FunFam" id="3.40.630.40:FF:000001">
    <property type="entry name" value="N-acetylmuramoyl-L-alanine amidase"/>
    <property type="match status" value="1"/>
</dbReference>
<dbReference type="EMBL" id="AMRG01000013">
    <property type="protein sequence ID" value="EKE81545.1"/>
    <property type="molecule type" value="Genomic_DNA"/>
</dbReference>
<name>K2KVA3_9GAMM</name>
<dbReference type="InterPro" id="IPR018392">
    <property type="entry name" value="LysM"/>
</dbReference>
<keyword evidence="13" id="KW-1185">Reference proteome</keyword>
<dbReference type="Gene3D" id="2.60.40.3500">
    <property type="match status" value="1"/>
</dbReference>
<keyword evidence="5 10" id="KW-0732">Signal</keyword>
<dbReference type="EC" id="3.5.1.28" evidence="4"/>
<dbReference type="PANTHER" id="PTHR30404">
    <property type="entry name" value="N-ACETYLMURAMOYL-L-ALANINE AMIDASE"/>
    <property type="match status" value="1"/>
</dbReference>
<comment type="catalytic activity">
    <reaction evidence="1">
        <text>Hydrolyzes the link between N-acetylmuramoyl residues and L-amino acid residues in certain cell-wall glycopeptides.</text>
        <dbReference type="EC" id="3.5.1.28"/>
    </reaction>
</comment>
<protein>
    <recommendedName>
        <fullName evidence="9">N-acetylmuramoyl-L-alanine amidase AmiC</fullName>
        <ecNumber evidence="4">3.5.1.28</ecNumber>
    </recommendedName>
</protein>
<comment type="subcellular location">
    <subcellularLocation>
        <location evidence="2">Periplasm</location>
    </subcellularLocation>
</comment>
<dbReference type="GO" id="GO:0008745">
    <property type="term" value="F:N-acetylmuramoyl-L-alanine amidase activity"/>
    <property type="evidence" value="ECO:0007669"/>
    <property type="project" value="UniProtKB-EC"/>
</dbReference>
<evidence type="ECO:0000256" key="3">
    <source>
        <dbReference type="ARBA" id="ARBA00010860"/>
    </source>
</evidence>
<keyword evidence="8" id="KW-0961">Cell wall biogenesis/degradation</keyword>
<feature type="domain" description="LysM" evidence="11">
    <location>
        <begin position="390"/>
        <end position="433"/>
    </location>
</feature>
<evidence type="ECO:0000256" key="4">
    <source>
        <dbReference type="ARBA" id="ARBA00011901"/>
    </source>
</evidence>
<gene>
    <name evidence="12" type="ORF">A10D4_10721</name>
</gene>
<accession>K2KVA3</accession>
<dbReference type="SUPFAM" id="SSF53187">
    <property type="entry name" value="Zn-dependent exopeptidases"/>
    <property type="match status" value="1"/>
</dbReference>
<dbReference type="PATRIC" id="fig|740709.3.peg.2167"/>
<dbReference type="RefSeq" id="WP_008489480.1">
    <property type="nucleotide sequence ID" value="NZ_AMRG01000013.1"/>
</dbReference>
<dbReference type="GO" id="GO:0009253">
    <property type="term" value="P:peptidoglycan catabolic process"/>
    <property type="evidence" value="ECO:0007669"/>
    <property type="project" value="InterPro"/>
</dbReference>
<dbReference type="Proteomes" id="UP000014115">
    <property type="component" value="Unassembled WGS sequence"/>
</dbReference>
<dbReference type="InterPro" id="IPR050695">
    <property type="entry name" value="N-acetylmuramoyl_amidase_3"/>
</dbReference>
<evidence type="ECO:0000313" key="12">
    <source>
        <dbReference type="EMBL" id="EKE81545.1"/>
    </source>
</evidence>
<dbReference type="STRING" id="740709.A10D4_10721"/>
<dbReference type="SMART" id="SM00646">
    <property type="entry name" value="Ami_3"/>
    <property type="match status" value="1"/>
</dbReference>
<evidence type="ECO:0000259" key="11">
    <source>
        <dbReference type="PROSITE" id="PS51782"/>
    </source>
</evidence>
<evidence type="ECO:0000256" key="6">
    <source>
        <dbReference type="ARBA" id="ARBA00022764"/>
    </source>
</evidence>
<dbReference type="GO" id="GO:0071555">
    <property type="term" value="P:cell wall organization"/>
    <property type="evidence" value="ECO:0007669"/>
    <property type="project" value="UniProtKB-KW"/>
</dbReference>
<feature type="signal peptide" evidence="10">
    <location>
        <begin position="1"/>
        <end position="19"/>
    </location>
</feature>
<keyword evidence="7" id="KW-0378">Hydrolase</keyword>
<evidence type="ECO:0000256" key="1">
    <source>
        <dbReference type="ARBA" id="ARBA00001561"/>
    </source>
</evidence>
<dbReference type="AlphaFoldDB" id="K2KVA3"/>
<dbReference type="eggNOG" id="COG0860">
    <property type="taxonomic scope" value="Bacteria"/>
</dbReference>
<evidence type="ECO:0000256" key="5">
    <source>
        <dbReference type="ARBA" id="ARBA00022729"/>
    </source>
</evidence>
<organism evidence="12 13">
    <name type="scientific">Idiomarina xiamenensis 10-D-4</name>
    <dbReference type="NCBI Taxonomy" id="740709"/>
    <lineage>
        <taxon>Bacteria</taxon>
        <taxon>Pseudomonadati</taxon>
        <taxon>Pseudomonadota</taxon>
        <taxon>Gammaproteobacteria</taxon>
        <taxon>Alteromonadales</taxon>
        <taxon>Idiomarinaceae</taxon>
        <taxon>Idiomarina</taxon>
    </lineage>
</organism>
<sequence>MKRWLLLILLCLPTVQAVAANDIQSVRVWPSPDKTRIVFDLSAKPDYSYFTLYDSQPYRLVIDFRDTERKASLTNLGEESLLVKKVRTSSPQYANSTRIVIELNSKSQPEVFSLPANETYSDRLVVDLPGESVRRTGPAKSVDELKERVVTVAIDAGHGGDDPGSIGPSGTYEKHVVLKIAQALATQINNDPGMQAYLVRTGDYYLTPDSRPEKAREAKADLFISIHADAFTSPGPNGASVWVLSKRRANSEIGRWLETREKHSELLGGAAEILQGNDSESYLARTLLDMSMDNSMAGGYNVANEIIDEMKRITRMHKSKPQAASFAVLKSPDIPSILVETGFISNPREEKNLLSRNHQNKLASAIYNGVRRYFVQNPIDGTYFAKHRSTRHIVKSGESLSILAQRYNTSISAIKSHNNLQSTVLKIGQVLEIPAS</sequence>